<dbReference type="AlphaFoldDB" id="A0A5M6DHQ0"/>
<dbReference type="Pfam" id="PF01058">
    <property type="entry name" value="Oxidored_q6"/>
    <property type="match status" value="1"/>
</dbReference>
<dbReference type="PANTHER" id="PTHR42845:SF2">
    <property type="entry name" value="F420-NON-REDUCING HYDROGENASE VHU SUBUNIT G"/>
    <property type="match status" value="1"/>
</dbReference>
<dbReference type="InterPro" id="IPR051349">
    <property type="entry name" value="Hydrogenase_assoc-protein"/>
</dbReference>
<evidence type="ECO:0000256" key="1">
    <source>
        <dbReference type="ARBA" id="ARBA00023002"/>
    </source>
</evidence>
<name>A0A5M6DHQ0_9BACT</name>
<gene>
    <name evidence="3" type="ORF">FYK55_01270</name>
</gene>
<dbReference type="EMBL" id="VWOX01000001">
    <property type="protein sequence ID" value="KAA5547078.1"/>
    <property type="molecule type" value="Genomic_DNA"/>
</dbReference>
<dbReference type="InterPro" id="IPR037024">
    <property type="entry name" value="NiFe_Hase_small_N_sf"/>
</dbReference>
<sequence length="271" mass="30082">MNHFPEKEKQRLAVFKLASCDGCQLSLLNCEDELLALADRLEIVHFLEASSRFGPGPFDLALVEGSVSTPEHIERIREIRRQSRILITIGACATSGGIQSLRNWGDHEEFLSCVYAHPDYIQTLATSTAIADHVRVDFELRGCPIDRNQLLEVLKSYLQGRKPRLPTHSVCVECKRRGTVCIAVASDQPCLGPITQAGCGAICPAFERACYGCFGPCGQANGKSLSEHYVKNGVPARRVMESLRHVNAAAELFQIESDRIEREHLASHRDR</sequence>
<dbReference type="Proteomes" id="UP000324479">
    <property type="component" value="Unassembled WGS sequence"/>
</dbReference>
<dbReference type="Gene3D" id="3.40.50.700">
    <property type="entry name" value="NADH:ubiquinone oxidoreductase-like, 20kDa subunit"/>
    <property type="match status" value="1"/>
</dbReference>
<protein>
    <submittedName>
        <fullName evidence="3">Oxidoreductase</fullName>
    </submittedName>
</protein>
<evidence type="ECO:0000313" key="4">
    <source>
        <dbReference type="Proteomes" id="UP000324479"/>
    </source>
</evidence>
<keyword evidence="1" id="KW-0560">Oxidoreductase</keyword>
<accession>A0A5M6DHQ0</accession>
<reference evidence="3 4" key="1">
    <citation type="submission" date="2019-08" db="EMBL/GenBank/DDBJ databases">
        <authorList>
            <person name="Dhanesh K."/>
            <person name="Kumar G."/>
            <person name="Sasikala C."/>
            <person name="Venkata Ramana C."/>
        </authorList>
    </citation>
    <scope>NUCLEOTIDE SEQUENCE [LARGE SCALE GENOMIC DNA]</scope>
    <source>
        <strain evidence="3 4">JC645</strain>
    </source>
</reference>
<dbReference type="PANTHER" id="PTHR42845">
    <property type="entry name" value="COENZYME F420-REDUCING HYDROGENASE, GAMMA SUBUNIT"/>
    <property type="match status" value="1"/>
</dbReference>
<dbReference type="SUPFAM" id="SSF56770">
    <property type="entry name" value="HydA/Nqo6-like"/>
    <property type="match status" value="1"/>
</dbReference>
<dbReference type="GO" id="GO:0016491">
    <property type="term" value="F:oxidoreductase activity"/>
    <property type="evidence" value="ECO:0007669"/>
    <property type="project" value="UniProtKB-KW"/>
</dbReference>
<proteinExistence type="predicted"/>
<organism evidence="3 4">
    <name type="scientific">Roseiconus nitratireducens</name>
    <dbReference type="NCBI Taxonomy" id="2605748"/>
    <lineage>
        <taxon>Bacteria</taxon>
        <taxon>Pseudomonadati</taxon>
        <taxon>Planctomycetota</taxon>
        <taxon>Planctomycetia</taxon>
        <taxon>Pirellulales</taxon>
        <taxon>Pirellulaceae</taxon>
        <taxon>Roseiconus</taxon>
    </lineage>
</organism>
<dbReference type="GO" id="GO:0051536">
    <property type="term" value="F:iron-sulfur cluster binding"/>
    <property type="evidence" value="ECO:0007669"/>
    <property type="project" value="InterPro"/>
</dbReference>
<dbReference type="RefSeq" id="WP_150074185.1">
    <property type="nucleotide sequence ID" value="NZ_VWOX01000001.1"/>
</dbReference>
<evidence type="ECO:0000313" key="3">
    <source>
        <dbReference type="EMBL" id="KAA5547078.1"/>
    </source>
</evidence>
<dbReference type="InterPro" id="IPR006137">
    <property type="entry name" value="NADH_UbQ_OxRdtase-like_20kDa"/>
</dbReference>
<evidence type="ECO:0000259" key="2">
    <source>
        <dbReference type="Pfam" id="PF01058"/>
    </source>
</evidence>
<feature type="domain" description="NADH:ubiquinone oxidoreductase-like 20kDa subunit" evidence="2">
    <location>
        <begin position="20"/>
        <end position="156"/>
    </location>
</feature>
<comment type="caution">
    <text evidence="3">The sequence shown here is derived from an EMBL/GenBank/DDBJ whole genome shotgun (WGS) entry which is preliminary data.</text>
</comment>
<keyword evidence="4" id="KW-1185">Reference proteome</keyword>